<name>A0A150WN14_BDEBC</name>
<sequence length="310" mass="36274">MRRLVFLLSALFLVSPPAMAQLLKEDPHRKAWDESLMDDNRAISEWFDGMAEGLDLFLAGKKYSERKNDTRFEVETGLFYSEKTAFSDATSFNLNLRLPNVEEYWHLTFSSYDETKERSATQTYLRQEARERNYGARVGFFKKLGNIRTSFQPRLGFAGRFQISHSLTFESVAERPNGYRVNPKLEFYADAAEGAGIFSSFNFNFHLSHNLSLTFINEGDYKDRSHQFAVTNGVSLGQRFSATKLMNYGVFFNFSNEPNYQLAEYILQPSWNHMLYKNMFGYEVVPYLNFNRDFDYAGYYGIMTYLRFYF</sequence>
<keyword evidence="3" id="KW-1185">Reference proteome</keyword>
<reference evidence="2 3" key="1">
    <citation type="submission" date="2016-03" db="EMBL/GenBank/DDBJ databases">
        <authorList>
            <person name="Ploux O."/>
        </authorList>
    </citation>
    <scope>NUCLEOTIDE SEQUENCE [LARGE SCALE GENOMIC DNA]</scope>
    <source>
        <strain evidence="2 3">R0</strain>
    </source>
</reference>
<keyword evidence="1" id="KW-0732">Signal</keyword>
<dbReference type="Proteomes" id="UP000075320">
    <property type="component" value="Unassembled WGS sequence"/>
</dbReference>
<evidence type="ECO:0000313" key="3">
    <source>
        <dbReference type="Proteomes" id="UP000075320"/>
    </source>
</evidence>
<organism evidence="2 3">
    <name type="scientific">Bdellovibrio bacteriovorus</name>
    <dbReference type="NCBI Taxonomy" id="959"/>
    <lineage>
        <taxon>Bacteria</taxon>
        <taxon>Pseudomonadati</taxon>
        <taxon>Bdellovibrionota</taxon>
        <taxon>Bdellovibrionia</taxon>
        <taxon>Bdellovibrionales</taxon>
        <taxon>Pseudobdellovibrionaceae</taxon>
        <taxon>Bdellovibrio</taxon>
    </lineage>
</organism>
<proteinExistence type="predicted"/>
<gene>
    <name evidence="2" type="ORF">AZI86_01430</name>
</gene>
<accession>A0A150WN14</accession>
<dbReference type="OrthoDB" id="5289941at2"/>
<dbReference type="AlphaFoldDB" id="A0A150WN14"/>
<feature type="chain" id="PRO_5007572987" evidence="1">
    <location>
        <begin position="21"/>
        <end position="310"/>
    </location>
</feature>
<protein>
    <submittedName>
        <fullName evidence="2">Uncharacterized protein</fullName>
    </submittedName>
</protein>
<dbReference type="RefSeq" id="WP_061833310.1">
    <property type="nucleotide sequence ID" value="NZ_LUKE01000001.1"/>
</dbReference>
<comment type="caution">
    <text evidence="2">The sequence shown here is derived from an EMBL/GenBank/DDBJ whole genome shotgun (WGS) entry which is preliminary data.</text>
</comment>
<evidence type="ECO:0000256" key="1">
    <source>
        <dbReference type="SAM" id="SignalP"/>
    </source>
</evidence>
<evidence type="ECO:0000313" key="2">
    <source>
        <dbReference type="EMBL" id="KYG65766.1"/>
    </source>
</evidence>
<feature type="signal peptide" evidence="1">
    <location>
        <begin position="1"/>
        <end position="20"/>
    </location>
</feature>
<dbReference type="EMBL" id="LUKE01000001">
    <property type="protein sequence ID" value="KYG65766.1"/>
    <property type="molecule type" value="Genomic_DNA"/>
</dbReference>